<dbReference type="SMART" id="SM00093">
    <property type="entry name" value="SERPIN"/>
    <property type="match status" value="1"/>
</dbReference>
<dbReference type="EMBL" id="CAXITT010000830">
    <property type="protein sequence ID" value="CAL1546576.1"/>
    <property type="molecule type" value="Genomic_DNA"/>
</dbReference>
<name>A0AAV2IK15_LYMST</name>
<protein>
    <recommendedName>
        <fullName evidence="4">Serpin domain-containing protein</fullName>
    </recommendedName>
</protein>
<reference evidence="5 6" key="1">
    <citation type="submission" date="2024-04" db="EMBL/GenBank/DDBJ databases">
        <authorList>
            <consortium name="Genoscope - CEA"/>
            <person name="William W."/>
        </authorList>
    </citation>
    <scope>NUCLEOTIDE SEQUENCE [LARGE SCALE GENOMIC DNA]</scope>
</reference>
<accession>A0AAV2IK15</accession>
<dbReference type="Gene3D" id="2.30.39.10">
    <property type="entry name" value="Alpha-1-antitrypsin, domain 1"/>
    <property type="match status" value="1"/>
</dbReference>
<dbReference type="InterPro" id="IPR042185">
    <property type="entry name" value="Serpin_sf_2"/>
</dbReference>
<gene>
    <name evidence="5" type="ORF">GSLYS_00019953001</name>
</gene>
<dbReference type="GO" id="GO:0005615">
    <property type="term" value="C:extracellular space"/>
    <property type="evidence" value="ECO:0007669"/>
    <property type="project" value="InterPro"/>
</dbReference>
<dbReference type="Proteomes" id="UP001497497">
    <property type="component" value="Unassembled WGS sequence"/>
</dbReference>
<dbReference type="InterPro" id="IPR023795">
    <property type="entry name" value="Serpin_CS"/>
</dbReference>
<comment type="similarity">
    <text evidence="1 2">Belongs to the serpin family.</text>
</comment>
<dbReference type="InterPro" id="IPR036186">
    <property type="entry name" value="Serpin_sf"/>
</dbReference>
<keyword evidence="3" id="KW-0732">Signal</keyword>
<feature type="domain" description="Serpin" evidence="4">
    <location>
        <begin position="40"/>
        <end position="399"/>
    </location>
</feature>
<evidence type="ECO:0000256" key="1">
    <source>
        <dbReference type="ARBA" id="ARBA00009500"/>
    </source>
</evidence>
<evidence type="ECO:0000259" key="4">
    <source>
        <dbReference type="SMART" id="SM00093"/>
    </source>
</evidence>
<dbReference type="InterPro" id="IPR042178">
    <property type="entry name" value="Serpin_sf_1"/>
</dbReference>
<feature type="signal peptide" evidence="3">
    <location>
        <begin position="1"/>
        <end position="20"/>
    </location>
</feature>
<proteinExistence type="inferred from homology"/>
<comment type="caution">
    <text evidence="5">The sequence shown here is derived from an EMBL/GenBank/DDBJ whole genome shotgun (WGS) entry which is preliminary data.</text>
</comment>
<organism evidence="5 6">
    <name type="scientific">Lymnaea stagnalis</name>
    <name type="common">Great pond snail</name>
    <name type="synonym">Helix stagnalis</name>
    <dbReference type="NCBI Taxonomy" id="6523"/>
    <lineage>
        <taxon>Eukaryota</taxon>
        <taxon>Metazoa</taxon>
        <taxon>Spiralia</taxon>
        <taxon>Lophotrochozoa</taxon>
        <taxon>Mollusca</taxon>
        <taxon>Gastropoda</taxon>
        <taxon>Heterobranchia</taxon>
        <taxon>Euthyneura</taxon>
        <taxon>Panpulmonata</taxon>
        <taxon>Hygrophila</taxon>
        <taxon>Lymnaeoidea</taxon>
        <taxon>Lymnaeidae</taxon>
        <taxon>Lymnaea</taxon>
    </lineage>
</organism>
<evidence type="ECO:0000256" key="2">
    <source>
        <dbReference type="RuleBase" id="RU000411"/>
    </source>
</evidence>
<evidence type="ECO:0000313" key="5">
    <source>
        <dbReference type="EMBL" id="CAL1546576.1"/>
    </source>
</evidence>
<dbReference type="PROSITE" id="PS00284">
    <property type="entry name" value="SERPIN"/>
    <property type="match status" value="1"/>
</dbReference>
<keyword evidence="6" id="KW-1185">Reference proteome</keyword>
<dbReference type="Gene3D" id="3.30.497.10">
    <property type="entry name" value="Antithrombin, subunit I, domain 2"/>
    <property type="match status" value="1"/>
</dbReference>
<evidence type="ECO:0000256" key="3">
    <source>
        <dbReference type="SAM" id="SignalP"/>
    </source>
</evidence>
<dbReference type="InterPro" id="IPR000215">
    <property type="entry name" value="Serpin_fam"/>
</dbReference>
<dbReference type="SUPFAM" id="SSF56574">
    <property type="entry name" value="Serpins"/>
    <property type="match status" value="1"/>
</dbReference>
<feature type="chain" id="PRO_5043931890" description="Serpin domain-containing protein" evidence="3">
    <location>
        <begin position="21"/>
        <end position="406"/>
    </location>
</feature>
<dbReference type="PANTHER" id="PTHR11461:SF211">
    <property type="entry name" value="GH10112P-RELATED"/>
    <property type="match status" value="1"/>
</dbReference>
<sequence length="406" mass="44533">MFTLVAVCAAVLGGLNLCLASSNPSPDVVTLIRSASRFSHKMYKELSSDLKVAVYSPFSAHAALSMAYLGARGTTADQMKSVLQLSSLPLPHEAYKSLLESLNYVQGVVVYTANGIWVNDQIKLRDDYKSSVVNFYNATAEQINFSAPGGPHVPINQWVADRTDDTIKDLLKADDIKPSTAAVLVNALYFNGTWKLPFNPDNTFKGQFQSRERMVIEADFMNRVGRFGVKLSAAGNVDVVKLPFTNENFSFYIVLPRDITDFPSLESRISGDDFDDSVFFTDVRPKYVNLTLPKFSITATLNLKNPLSNLGMPIAFSKDADFSGIADAGLLITDVVQKAVIEVVETGTVATAASFVDVGIKSGYGFEDPYKIVADRPFIFYIRDDDNGLILFQGKQTDPTTNTVEN</sequence>
<dbReference type="AlphaFoldDB" id="A0AAV2IK15"/>
<dbReference type="Pfam" id="PF00079">
    <property type="entry name" value="Serpin"/>
    <property type="match status" value="1"/>
</dbReference>
<dbReference type="GO" id="GO:0004867">
    <property type="term" value="F:serine-type endopeptidase inhibitor activity"/>
    <property type="evidence" value="ECO:0007669"/>
    <property type="project" value="InterPro"/>
</dbReference>
<dbReference type="PANTHER" id="PTHR11461">
    <property type="entry name" value="SERINE PROTEASE INHIBITOR, SERPIN"/>
    <property type="match status" value="1"/>
</dbReference>
<evidence type="ECO:0000313" key="6">
    <source>
        <dbReference type="Proteomes" id="UP001497497"/>
    </source>
</evidence>
<dbReference type="InterPro" id="IPR023796">
    <property type="entry name" value="Serpin_dom"/>
</dbReference>